<protein>
    <submittedName>
        <fullName evidence="1">Uncharacterized protein</fullName>
    </submittedName>
</protein>
<organism evidence="1 2">
    <name type="scientific">Piedraia hortae CBS 480.64</name>
    <dbReference type="NCBI Taxonomy" id="1314780"/>
    <lineage>
        <taxon>Eukaryota</taxon>
        <taxon>Fungi</taxon>
        <taxon>Dikarya</taxon>
        <taxon>Ascomycota</taxon>
        <taxon>Pezizomycotina</taxon>
        <taxon>Dothideomycetes</taxon>
        <taxon>Dothideomycetidae</taxon>
        <taxon>Capnodiales</taxon>
        <taxon>Piedraiaceae</taxon>
        <taxon>Piedraia</taxon>
    </lineage>
</organism>
<dbReference type="EMBL" id="MU005973">
    <property type="protein sequence ID" value="KAF2861317.1"/>
    <property type="molecule type" value="Genomic_DNA"/>
</dbReference>
<accession>A0A6A7C253</accession>
<proteinExistence type="predicted"/>
<dbReference type="AlphaFoldDB" id="A0A6A7C253"/>
<evidence type="ECO:0000313" key="1">
    <source>
        <dbReference type="EMBL" id="KAF2861317.1"/>
    </source>
</evidence>
<sequence>MSRATSWVTKDSLRSFSQVCRDCCGPEPEILWQEIDSKCLEAVPAEHRQDFVQTLHFTRRRSWVRSMRTRELPRLKSLYVYGIGQDPDGIIDRAQRLPAAAFASTPSGLSEIHLVERPGDLAAMRLLVQLTALKFLEVRF</sequence>
<dbReference type="Proteomes" id="UP000799421">
    <property type="component" value="Unassembled WGS sequence"/>
</dbReference>
<evidence type="ECO:0000313" key="2">
    <source>
        <dbReference type="Proteomes" id="UP000799421"/>
    </source>
</evidence>
<reference evidence="1" key="1">
    <citation type="journal article" date="2020" name="Stud. Mycol.">
        <title>101 Dothideomycetes genomes: a test case for predicting lifestyles and emergence of pathogens.</title>
        <authorList>
            <person name="Haridas S."/>
            <person name="Albert R."/>
            <person name="Binder M."/>
            <person name="Bloem J."/>
            <person name="Labutti K."/>
            <person name="Salamov A."/>
            <person name="Andreopoulos B."/>
            <person name="Baker S."/>
            <person name="Barry K."/>
            <person name="Bills G."/>
            <person name="Bluhm B."/>
            <person name="Cannon C."/>
            <person name="Castanera R."/>
            <person name="Culley D."/>
            <person name="Daum C."/>
            <person name="Ezra D."/>
            <person name="Gonzalez J."/>
            <person name="Henrissat B."/>
            <person name="Kuo A."/>
            <person name="Liang C."/>
            <person name="Lipzen A."/>
            <person name="Lutzoni F."/>
            <person name="Magnuson J."/>
            <person name="Mondo S."/>
            <person name="Nolan M."/>
            <person name="Ohm R."/>
            <person name="Pangilinan J."/>
            <person name="Park H.-J."/>
            <person name="Ramirez L."/>
            <person name="Alfaro M."/>
            <person name="Sun H."/>
            <person name="Tritt A."/>
            <person name="Yoshinaga Y."/>
            <person name="Zwiers L.-H."/>
            <person name="Turgeon B."/>
            <person name="Goodwin S."/>
            <person name="Spatafora J."/>
            <person name="Crous P."/>
            <person name="Grigoriev I."/>
        </authorList>
    </citation>
    <scope>NUCLEOTIDE SEQUENCE</scope>
    <source>
        <strain evidence="1">CBS 480.64</strain>
    </source>
</reference>
<gene>
    <name evidence="1" type="ORF">K470DRAFT_269941</name>
</gene>
<keyword evidence="2" id="KW-1185">Reference proteome</keyword>
<name>A0A6A7C253_9PEZI</name>